<accession>X1U073</accession>
<dbReference type="Gene3D" id="3.40.720.10">
    <property type="entry name" value="Alkaline Phosphatase, subunit A"/>
    <property type="match status" value="1"/>
</dbReference>
<dbReference type="SUPFAM" id="SSF53649">
    <property type="entry name" value="Alkaline phosphatase-like"/>
    <property type="match status" value="1"/>
</dbReference>
<reference evidence="4" key="1">
    <citation type="journal article" date="2014" name="Front. Microbiol.">
        <title>High frequency of phylogenetically diverse reductive dehalogenase-homologous genes in deep subseafloor sedimentary metagenomes.</title>
        <authorList>
            <person name="Kawai M."/>
            <person name="Futagami T."/>
            <person name="Toyoda A."/>
            <person name="Takaki Y."/>
            <person name="Nishi S."/>
            <person name="Hori S."/>
            <person name="Arai W."/>
            <person name="Tsubouchi T."/>
            <person name="Morono Y."/>
            <person name="Uchiyama I."/>
            <person name="Ito T."/>
            <person name="Fujiyama A."/>
            <person name="Inagaki F."/>
            <person name="Takami H."/>
        </authorList>
    </citation>
    <scope>NUCLEOTIDE SEQUENCE</scope>
    <source>
        <strain evidence="4">Expedition CK06-06</strain>
    </source>
</reference>
<organism evidence="4">
    <name type="scientific">marine sediment metagenome</name>
    <dbReference type="NCBI Taxonomy" id="412755"/>
    <lineage>
        <taxon>unclassified sequences</taxon>
        <taxon>metagenomes</taxon>
        <taxon>ecological metagenomes</taxon>
    </lineage>
</organism>
<dbReference type="InterPro" id="IPR032506">
    <property type="entry name" value="SGSH_C"/>
</dbReference>
<dbReference type="AlphaFoldDB" id="X1U073"/>
<feature type="domain" description="N-sulphoglucosamine sulphohydrolase C-terminal" evidence="3">
    <location>
        <begin position="77"/>
        <end position="220"/>
    </location>
</feature>
<comment type="caution">
    <text evidence="4">The sequence shown here is derived from an EMBL/GenBank/DDBJ whole genome shotgun (WGS) entry which is preliminary data.</text>
</comment>
<keyword evidence="1" id="KW-0479">Metal-binding</keyword>
<keyword evidence="2" id="KW-0378">Hydrolase</keyword>
<evidence type="ECO:0000259" key="3">
    <source>
        <dbReference type="Pfam" id="PF16347"/>
    </source>
</evidence>
<feature type="non-terminal residue" evidence="4">
    <location>
        <position position="1"/>
    </location>
</feature>
<sequence>GAPDAALHNWGELRAYHGIPSKGPLSDDMARKLIHGYYACVSYTDAQIGRVLSELDRLGMRDNTVVVLWGDHGWNLGEHGLWCKHCNFETSLHSPLIVRAPGIKAGSRTNALTEYLDIYPSLCELCELPLAGHLQGKSFVPLLKNPNLPWKKAVFSRYFKGDSVKTDRYRYTEWRDKKGKVYARMLYDHSVDWVENVNISERPRSKALVRKLSNMLQGLRK</sequence>
<dbReference type="GO" id="GO:0005737">
    <property type="term" value="C:cytoplasm"/>
    <property type="evidence" value="ECO:0007669"/>
    <property type="project" value="TreeGrafter"/>
</dbReference>
<dbReference type="InterPro" id="IPR017850">
    <property type="entry name" value="Alkaline_phosphatase_core_sf"/>
</dbReference>
<proteinExistence type="predicted"/>
<dbReference type="GO" id="GO:0008484">
    <property type="term" value="F:sulfuric ester hydrolase activity"/>
    <property type="evidence" value="ECO:0007669"/>
    <property type="project" value="TreeGrafter"/>
</dbReference>
<evidence type="ECO:0000313" key="4">
    <source>
        <dbReference type="EMBL" id="GAI96966.1"/>
    </source>
</evidence>
<name>X1U073_9ZZZZ</name>
<dbReference type="EMBL" id="BARW01022219">
    <property type="protein sequence ID" value="GAI96966.1"/>
    <property type="molecule type" value="Genomic_DNA"/>
</dbReference>
<dbReference type="Pfam" id="PF16347">
    <property type="entry name" value="SGSH_C"/>
    <property type="match status" value="1"/>
</dbReference>
<evidence type="ECO:0000256" key="2">
    <source>
        <dbReference type="ARBA" id="ARBA00022801"/>
    </source>
</evidence>
<dbReference type="PANTHER" id="PTHR45953">
    <property type="entry name" value="IDURONATE 2-SULFATASE"/>
    <property type="match status" value="1"/>
</dbReference>
<dbReference type="PANTHER" id="PTHR45953:SF1">
    <property type="entry name" value="IDURONATE 2-SULFATASE"/>
    <property type="match status" value="1"/>
</dbReference>
<dbReference type="GO" id="GO:0046872">
    <property type="term" value="F:metal ion binding"/>
    <property type="evidence" value="ECO:0007669"/>
    <property type="project" value="UniProtKB-KW"/>
</dbReference>
<evidence type="ECO:0000256" key="1">
    <source>
        <dbReference type="ARBA" id="ARBA00022723"/>
    </source>
</evidence>
<protein>
    <recommendedName>
        <fullName evidence="3">N-sulphoglucosamine sulphohydrolase C-terminal domain-containing protein</fullName>
    </recommendedName>
</protein>
<gene>
    <name evidence="4" type="ORF">S12H4_37159</name>
</gene>